<evidence type="ECO:0000313" key="1">
    <source>
        <dbReference type="EMBL" id="CAG8552614.1"/>
    </source>
</evidence>
<dbReference type="EMBL" id="CAJVPU010005783">
    <property type="protein sequence ID" value="CAG8552614.1"/>
    <property type="molecule type" value="Genomic_DNA"/>
</dbReference>
<comment type="caution">
    <text evidence="1">The sequence shown here is derived from an EMBL/GenBank/DDBJ whole genome shotgun (WGS) entry which is preliminary data.</text>
</comment>
<protein>
    <submittedName>
        <fullName evidence="1">4662_t:CDS:1</fullName>
    </submittedName>
</protein>
<gene>
    <name evidence="1" type="ORF">DHETER_LOCUS5295</name>
</gene>
<dbReference type="Proteomes" id="UP000789702">
    <property type="component" value="Unassembled WGS sequence"/>
</dbReference>
<keyword evidence="2" id="KW-1185">Reference proteome</keyword>
<evidence type="ECO:0000313" key="2">
    <source>
        <dbReference type="Proteomes" id="UP000789702"/>
    </source>
</evidence>
<proteinExistence type="predicted"/>
<accession>A0ACA9LXJ3</accession>
<sequence length="170" mass="18878">MTIGPTIFTCLRCREEWILIVLAVGQLSPWAFKMVNDAVASRSNNDFGRDEFYLACGIPLSILLSLTGWTGLIALIIKLEHTQYAVSRLVFLLFTPFLFLICIPYVKGESKNAIRLMICYVAATTHLIGTHYILGSTSGDFSGLKTSGFLSAIIFFVGKRLLFLDISCHC</sequence>
<organism evidence="1 2">
    <name type="scientific">Dentiscutata heterogama</name>
    <dbReference type="NCBI Taxonomy" id="1316150"/>
    <lineage>
        <taxon>Eukaryota</taxon>
        <taxon>Fungi</taxon>
        <taxon>Fungi incertae sedis</taxon>
        <taxon>Mucoromycota</taxon>
        <taxon>Glomeromycotina</taxon>
        <taxon>Glomeromycetes</taxon>
        <taxon>Diversisporales</taxon>
        <taxon>Gigasporaceae</taxon>
        <taxon>Dentiscutata</taxon>
    </lineage>
</organism>
<reference evidence="1" key="1">
    <citation type="submission" date="2021-06" db="EMBL/GenBank/DDBJ databases">
        <authorList>
            <person name="Kallberg Y."/>
            <person name="Tangrot J."/>
            <person name="Rosling A."/>
        </authorList>
    </citation>
    <scope>NUCLEOTIDE SEQUENCE</scope>
    <source>
        <strain evidence="1">IL203A</strain>
    </source>
</reference>
<name>A0ACA9LXJ3_9GLOM</name>